<dbReference type="PRINTS" id="PR00039">
    <property type="entry name" value="HTHLYSR"/>
</dbReference>
<dbReference type="PANTHER" id="PTHR30537:SF5">
    <property type="entry name" value="HTH-TYPE TRANSCRIPTIONAL ACTIVATOR TTDR-RELATED"/>
    <property type="match status" value="1"/>
</dbReference>
<dbReference type="Gene3D" id="1.10.10.10">
    <property type="entry name" value="Winged helix-like DNA-binding domain superfamily/Winged helix DNA-binding domain"/>
    <property type="match status" value="1"/>
</dbReference>
<dbReference type="GO" id="GO:0003700">
    <property type="term" value="F:DNA-binding transcription factor activity"/>
    <property type="evidence" value="ECO:0007669"/>
    <property type="project" value="InterPro"/>
</dbReference>
<dbReference type="Proteomes" id="UP000199345">
    <property type="component" value="Unassembled WGS sequence"/>
</dbReference>
<sequence length="318" mass="36398">MDRFDNMYTFIRVVDAGSISGAAERLNVAKSVVSRRLKELETHLGVALFHRTTRKMNLTETGRAFYQQSVRILDDLEEAEHTASQAHGTLKGSLRIALPLSFGLMHLGPAIEEFLHLHPQIEFDLDFNDRQVDLVTEGFDLAVRIANLADSSLIARRIADIHAVICASPAYLERKGEPKTVADLENHQCLVYNLLRDFNHWHLHDKNDQQIKVRIHPYLKAGNGEFLRDAAVNGLGITLLPTFIVYREIERGELRPVLSDYQCPRITAYAVYPQTRHLSHRVRAFVDFLAERFKETPYWDACLQQTEQVQEPVFQPQS</sequence>
<dbReference type="Gene3D" id="3.40.190.290">
    <property type="match status" value="1"/>
</dbReference>
<dbReference type="OrthoDB" id="8705920at2"/>
<evidence type="ECO:0000256" key="2">
    <source>
        <dbReference type="ARBA" id="ARBA00023015"/>
    </source>
</evidence>
<dbReference type="InterPro" id="IPR005119">
    <property type="entry name" value="LysR_subst-bd"/>
</dbReference>
<keyword evidence="3" id="KW-0238">DNA-binding</keyword>
<dbReference type="Pfam" id="PF00126">
    <property type="entry name" value="HTH_1"/>
    <property type="match status" value="1"/>
</dbReference>
<organism evidence="6 7">
    <name type="scientific">Nitrosomonas marina</name>
    <dbReference type="NCBI Taxonomy" id="917"/>
    <lineage>
        <taxon>Bacteria</taxon>
        <taxon>Pseudomonadati</taxon>
        <taxon>Pseudomonadota</taxon>
        <taxon>Betaproteobacteria</taxon>
        <taxon>Nitrosomonadales</taxon>
        <taxon>Nitrosomonadaceae</taxon>
        <taxon>Nitrosomonas</taxon>
    </lineage>
</organism>
<dbReference type="InterPro" id="IPR036388">
    <property type="entry name" value="WH-like_DNA-bd_sf"/>
</dbReference>
<proteinExistence type="inferred from homology"/>
<dbReference type="GO" id="GO:0003677">
    <property type="term" value="F:DNA binding"/>
    <property type="evidence" value="ECO:0007669"/>
    <property type="project" value="UniProtKB-KW"/>
</dbReference>
<dbReference type="AlphaFoldDB" id="A0A1I0AIV3"/>
<keyword evidence="4" id="KW-0804">Transcription</keyword>
<dbReference type="FunFam" id="1.10.10.10:FF:000001">
    <property type="entry name" value="LysR family transcriptional regulator"/>
    <property type="match status" value="1"/>
</dbReference>
<name>A0A1I0AIV3_9PROT</name>
<comment type="similarity">
    <text evidence="1">Belongs to the LysR transcriptional regulatory family.</text>
</comment>
<keyword evidence="7" id="KW-1185">Reference proteome</keyword>
<dbReference type="PROSITE" id="PS50931">
    <property type="entry name" value="HTH_LYSR"/>
    <property type="match status" value="1"/>
</dbReference>
<keyword evidence="2" id="KW-0805">Transcription regulation</keyword>
<evidence type="ECO:0000313" key="7">
    <source>
        <dbReference type="Proteomes" id="UP000199345"/>
    </source>
</evidence>
<protein>
    <submittedName>
        <fullName evidence="6">Transcriptional regulator, LysR family</fullName>
    </submittedName>
</protein>
<dbReference type="InterPro" id="IPR058163">
    <property type="entry name" value="LysR-type_TF_proteobact-type"/>
</dbReference>
<feature type="domain" description="HTH lysR-type" evidence="5">
    <location>
        <begin position="1"/>
        <end position="59"/>
    </location>
</feature>
<dbReference type="FunFam" id="3.40.190.290:FF:000001">
    <property type="entry name" value="Transcriptional regulator, LysR family"/>
    <property type="match status" value="1"/>
</dbReference>
<evidence type="ECO:0000256" key="3">
    <source>
        <dbReference type="ARBA" id="ARBA00023125"/>
    </source>
</evidence>
<evidence type="ECO:0000259" key="5">
    <source>
        <dbReference type="PROSITE" id="PS50931"/>
    </source>
</evidence>
<reference evidence="7" key="1">
    <citation type="submission" date="2016-10" db="EMBL/GenBank/DDBJ databases">
        <authorList>
            <person name="Varghese N."/>
            <person name="Submissions S."/>
        </authorList>
    </citation>
    <scope>NUCLEOTIDE SEQUENCE [LARGE SCALE GENOMIC DNA]</scope>
    <source>
        <strain evidence="7">Nm71</strain>
    </source>
</reference>
<dbReference type="EMBL" id="FOIA01000007">
    <property type="protein sequence ID" value="SES94162.1"/>
    <property type="molecule type" value="Genomic_DNA"/>
</dbReference>
<evidence type="ECO:0000256" key="4">
    <source>
        <dbReference type="ARBA" id="ARBA00023163"/>
    </source>
</evidence>
<dbReference type="SUPFAM" id="SSF53850">
    <property type="entry name" value="Periplasmic binding protein-like II"/>
    <property type="match status" value="1"/>
</dbReference>
<dbReference type="SUPFAM" id="SSF46785">
    <property type="entry name" value="Winged helix' DNA-binding domain"/>
    <property type="match status" value="1"/>
</dbReference>
<dbReference type="Pfam" id="PF03466">
    <property type="entry name" value="LysR_substrate"/>
    <property type="match status" value="1"/>
</dbReference>
<evidence type="ECO:0000313" key="6">
    <source>
        <dbReference type="EMBL" id="SES94162.1"/>
    </source>
</evidence>
<evidence type="ECO:0000256" key="1">
    <source>
        <dbReference type="ARBA" id="ARBA00009437"/>
    </source>
</evidence>
<dbReference type="InterPro" id="IPR000847">
    <property type="entry name" value="LysR_HTH_N"/>
</dbReference>
<dbReference type="InterPro" id="IPR036390">
    <property type="entry name" value="WH_DNA-bd_sf"/>
</dbReference>
<dbReference type="CDD" id="cd08422">
    <property type="entry name" value="PBP2_CrgA_like"/>
    <property type="match status" value="1"/>
</dbReference>
<accession>A0A1I0AIV3</accession>
<gene>
    <name evidence="6" type="ORF">SAMN05216326_10771</name>
</gene>
<dbReference type="PANTHER" id="PTHR30537">
    <property type="entry name" value="HTH-TYPE TRANSCRIPTIONAL REGULATOR"/>
    <property type="match status" value="1"/>
</dbReference>